<comment type="caution">
    <text evidence="8">The sequence shown here is derived from an EMBL/GenBank/DDBJ whole genome shotgun (WGS) entry which is preliminary data.</text>
</comment>
<keyword evidence="4 7" id="KW-1133">Transmembrane helix</keyword>
<feature type="compositionally biased region" description="Polar residues" evidence="6">
    <location>
        <begin position="17"/>
        <end position="28"/>
    </location>
</feature>
<evidence type="ECO:0000256" key="3">
    <source>
        <dbReference type="ARBA" id="ARBA00022692"/>
    </source>
</evidence>
<keyword evidence="3 7" id="KW-0812">Transmembrane</keyword>
<protein>
    <submittedName>
        <fullName evidence="8">Uncharacterized protein</fullName>
    </submittedName>
</protein>
<feature type="transmembrane region" description="Helical" evidence="7">
    <location>
        <begin position="190"/>
        <end position="210"/>
    </location>
</feature>
<dbReference type="OrthoDB" id="6287564at2759"/>
<dbReference type="GO" id="GO:0016020">
    <property type="term" value="C:membrane"/>
    <property type="evidence" value="ECO:0007669"/>
    <property type="project" value="UniProtKB-SubCell"/>
</dbReference>
<evidence type="ECO:0000256" key="1">
    <source>
        <dbReference type="ARBA" id="ARBA00004370"/>
    </source>
</evidence>
<evidence type="ECO:0000256" key="5">
    <source>
        <dbReference type="ARBA" id="ARBA00023136"/>
    </source>
</evidence>
<feature type="transmembrane region" description="Helical" evidence="7">
    <location>
        <begin position="139"/>
        <end position="163"/>
    </location>
</feature>
<evidence type="ECO:0000256" key="4">
    <source>
        <dbReference type="ARBA" id="ARBA00022989"/>
    </source>
</evidence>
<evidence type="ECO:0000313" key="8">
    <source>
        <dbReference type="EMBL" id="PVD24102.1"/>
    </source>
</evidence>
<dbReference type="Proteomes" id="UP000245119">
    <property type="component" value="Linkage Group LG9"/>
</dbReference>
<evidence type="ECO:0000313" key="9">
    <source>
        <dbReference type="Proteomes" id="UP000245119"/>
    </source>
</evidence>
<proteinExistence type="inferred from homology"/>
<feature type="region of interest" description="Disordered" evidence="6">
    <location>
        <begin position="1"/>
        <end position="97"/>
    </location>
</feature>
<dbReference type="InterPro" id="IPR007593">
    <property type="entry name" value="CD225/Dispanin_fam"/>
</dbReference>
<comment type="similarity">
    <text evidence="2">Belongs to the CD225/Dispanin family.</text>
</comment>
<evidence type="ECO:0000256" key="2">
    <source>
        <dbReference type="ARBA" id="ARBA00006843"/>
    </source>
</evidence>
<sequence length="231" mass="24719">MADDSLTWHLQPHLRSSAPSTSQVNSAGTQGGFDSPSLALSDAGDHIAQHRGAPQHWERFDEDGDDDDPAVKAGGAELSGTTLLPPPRAATSRPSGEAVVVPGDIAGVDSSGTYVIATRKIPERWRDMERPLRAREMKLLKIFSIVAVFLFFPTGVAAVIFAWRTRREFDEGLKRGNIDGALKVARRTKALIILSGVLAITTGVLVYSLVERAAQGYKVDTGYLAHSSAGG</sequence>
<comment type="subcellular location">
    <subcellularLocation>
        <location evidence="1">Membrane</location>
    </subcellularLocation>
</comment>
<evidence type="ECO:0000256" key="7">
    <source>
        <dbReference type="SAM" id="Phobius"/>
    </source>
</evidence>
<evidence type="ECO:0000256" key="6">
    <source>
        <dbReference type="SAM" id="MobiDB-lite"/>
    </source>
</evidence>
<dbReference type="EMBL" id="PZQS01000009">
    <property type="protein sequence ID" value="PVD24102.1"/>
    <property type="molecule type" value="Genomic_DNA"/>
</dbReference>
<gene>
    <name evidence="8" type="ORF">C0Q70_14572</name>
</gene>
<name>A0A2T7NSH7_POMCA</name>
<keyword evidence="5 7" id="KW-0472">Membrane</keyword>
<keyword evidence="9" id="KW-1185">Reference proteome</keyword>
<accession>A0A2T7NSH7</accession>
<dbReference type="AlphaFoldDB" id="A0A2T7NSH7"/>
<reference evidence="8 9" key="1">
    <citation type="submission" date="2018-04" db="EMBL/GenBank/DDBJ databases">
        <title>The genome of golden apple snail Pomacea canaliculata provides insight into stress tolerance and invasive adaptation.</title>
        <authorList>
            <person name="Liu C."/>
            <person name="Liu B."/>
            <person name="Ren Y."/>
            <person name="Zhang Y."/>
            <person name="Wang H."/>
            <person name="Li S."/>
            <person name="Jiang F."/>
            <person name="Yin L."/>
            <person name="Zhang G."/>
            <person name="Qian W."/>
            <person name="Fan W."/>
        </authorList>
    </citation>
    <scope>NUCLEOTIDE SEQUENCE [LARGE SCALE GENOMIC DNA]</scope>
    <source>
        <strain evidence="8">SZHN2017</strain>
        <tissue evidence="8">Muscle</tissue>
    </source>
</reference>
<organism evidence="8 9">
    <name type="scientific">Pomacea canaliculata</name>
    <name type="common">Golden apple snail</name>
    <dbReference type="NCBI Taxonomy" id="400727"/>
    <lineage>
        <taxon>Eukaryota</taxon>
        <taxon>Metazoa</taxon>
        <taxon>Spiralia</taxon>
        <taxon>Lophotrochozoa</taxon>
        <taxon>Mollusca</taxon>
        <taxon>Gastropoda</taxon>
        <taxon>Caenogastropoda</taxon>
        <taxon>Architaenioglossa</taxon>
        <taxon>Ampullarioidea</taxon>
        <taxon>Ampullariidae</taxon>
        <taxon>Pomacea</taxon>
    </lineage>
</organism>
<dbReference type="Pfam" id="PF04505">
    <property type="entry name" value="CD225"/>
    <property type="match status" value="1"/>
</dbReference>